<dbReference type="InterPro" id="IPR012341">
    <property type="entry name" value="6hp_glycosidase-like_sf"/>
</dbReference>
<dbReference type="InterPro" id="IPR035396">
    <property type="entry name" value="Bac_rhamnosid6H"/>
</dbReference>
<evidence type="ECO:0000259" key="4">
    <source>
        <dbReference type="Pfam" id="PF05592"/>
    </source>
</evidence>
<accession>A0A3D9HEA4</accession>
<dbReference type="InterPro" id="IPR008902">
    <property type="entry name" value="Rhamnosid_concanavalin"/>
</dbReference>
<evidence type="ECO:0000256" key="2">
    <source>
        <dbReference type="ARBA" id="ARBA00012652"/>
    </source>
</evidence>
<dbReference type="PANTHER" id="PTHR33307:SF6">
    <property type="entry name" value="ALPHA-RHAMNOSIDASE (EUROFUNG)-RELATED"/>
    <property type="match status" value="1"/>
</dbReference>
<dbReference type="Pfam" id="PF05592">
    <property type="entry name" value="Bac_rhamnosid"/>
    <property type="match status" value="1"/>
</dbReference>
<gene>
    <name evidence="8" type="ORF">DFQ02_10527</name>
</gene>
<evidence type="ECO:0000259" key="5">
    <source>
        <dbReference type="Pfam" id="PF08531"/>
    </source>
</evidence>
<feature type="domain" description="Alpha-L-rhamnosidase six-hairpin glycosidase" evidence="6">
    <location>
        <begin position="494"/>
        <end position="835"/>
    </location>
</feature>
<comment type="catalytic activity">
    <reaction evidence="1">
        <text>Hydrolysis of terminal non-reducing alpha-L-rhamnose residues in alpha-L-rhamnosides.</text>
        <dbReference type="EC" id="3.2.1.40"/>
    </reaction>
</comment>
<feature type="domain" description="Bacterial alpha-L-rhamnosidase N-terminal" evidence="5">
    <location>
        <begin position="209"/>
        <end position="382"/>
    </location>
</feature>
<evidence type="ECO:0000259" key="7">
    <source>
        <dbReference type="Pfam" id="PF17390"/>
    </source>
</evidence>
<dbReference type="Gene3D" id="2.60.420.10">
    <property type="entry name" value="Maltose phosphorylase, domain 3"/>
    <property type="match status" value="1"/>
</dbReference>
<dbReference type="InterPro" id="IPR013783">
    <property type="entry name" value="Ig-like_fold"/>
</dbReference>
<evidence type="ECO:0000256" key="3">
    <source>
        <dbReference type="ARBA" id="ARBA00022801"/>
    </source>
</evidence>
<evidence type="ECO:0000256" key="1">
    <source>
        <dbReference type="ARBA" id="ARBA00001445"/>
    </source>
</evidence>
<dbReference type="RefSeq" id="WP_116524171.1">
    <property type="nucleotide sequence ID" value="NZ_QRDX01000005.1"/>
</dbReference>
<dbReference type="PIRSF" id="PIRSF010631">
    <property type="entry name" value="A-rhamnsds"/>
    <property type="match status" value="1"/>
</dbReference>
<dbReference type="Proteomes" id="UP000256629">
    <property type="component" value="Unassembled WGS sequence"/>
</dbReference>
<evidence type="ECO:0000313" key="8">
    <source>
        <dbReference type="EMBL" id="RED47800.1"/>
    </source>
</evidence>
<dbReference type="GO" id="GO:0030596">
    <property type="term" value="F:alpha-L-rhamnosidase activity"/>
    <property type="evidence" value="ECO:0007669"/>
    <property type="project" value="UniProtKB-EC"/>
</dbReference>
<reference evidence="8 9" key="1">
    <citation type="submission" date="2018-07" db="EMBL/GenBank/DDBJ databases">
        <title>Genomic Encyclopedia of Type Strains, Phase III (KMG-III): the genomes of soil and plant-associated and newly described type strains.</title>
        <authorList>
            <person name="Whitman W."/>
        </authorList>
    </citation>
    <scope>NUCLEOTIDE SEQUENCE [LARGE SCALE GENOMIC DNA]</scope>
    <source>
        <strain evidence="8 9">CECT 8487</strain>
    </source>
</reference>
<name>A0A3D9HEA4_9FLAO</name>
<dbReference type="Pfam" id="PF08531">
    <property type="entry name" value="Bac_rhamnosid_N"/>
    <property type="match status" value="1"/>
</dbReference>
<dbReference type="InterPro" id="IPR013737">
    <property type="entry name" value="Bac_rhamnosid_N"/>
</dbReference>
<dbReference type="AlphaFoldDB" id="A0A3D9HEA4"/>
<feature type="domain" description="Alpha-L-rhamnosidase concanavalin-like" evidence="4">
    <location>
        <begin position="399"/>
        <end position="476"/>
    </location>
</feature>
<dbReference type="InterPro" id="IPR008928">
    <property type="entry name" value="6-hairpin_glycosidase_sf"/>
</dbReference>
<comment type="caution">
    <text evidence="8">The sequence shown here is derived from an EMBL/GenBank/DDBJ whole genome shotgun (WGS) entry which is preliminary data.</text>
</comment>
<dbReference type="Pfam" id="PF17389">
    <property type="entry name" value="Bac_rhamnosid6H"/>
    <property type="match status" value="1"/>
</dbReference>
<dbReference type="Gene3D" id="2.60.40.10">
    <property type="entry name" value="Immunoglobulins"/>
    <property type="match status" value="1"/>
</dbReference>
<sequence length="920" mass="106024">MHYFNKLIVLLVILVLPFTLFAQIVPYDLKLEYRENPEGVDVKKPRFFWKCKSNESEQYQTAYRLLVATSIENLKSNKGDAFDSKKIKGSASTQVEYKGLALKPASKYFWKVMVWDKNKQASNWSETATFTTGLFDAADWKGAQWIAWRDNDEWTKEWWRKKEIEEQCAEFRLPSYFGARMNMFERYHFYHDKPHDPAPLLRKSFDIDKKVKSAHAFISGIGYYELYVNGKRIGNSVLDPGWTDYRKTILYATHDITKNLQDGTNTAGVMLGRGFYGQLAIDHWGFYKKNGYVGQPKLLCRIKVEYDDGTVTDIISDLSWKITGGPVIYDGPHMGEIYDATKEINGWNEPGFDDSDWENVNPAPHPGGELVAQLCQPIRVTKTFHPIKTAGKGSYGQWFDAGTNMSGWVRLRIKNAKKGQRVNVFFGEHEDPLSSGQPGRLQQMAYICKGDAEEFAECRFSYKGFRYFQVQGFKGMKFDLEDVEIKYVHSDVPQVGQFTSSDETVNAVHEICRKSLIFNLHSIPTDCPHREKNGWLGDAVTGMEFGMANYDLAALMTKFTRDIFDTQDEKGGMAAIAPANHYRNGNSTLWSSAAVHIPWYMYNYYGDTRLFEKYWDKMMLWVDFSWKNNNSIEKDGMFSEAYNDWCPPYDKTYKGRGKPGGNEVIASMNFYLVLKRLAYMADLLGKSEDAKRLHTQVERIYTGIQKWAFDKEKVEYAGLKYFDEFLPVVNILALNYNIVPEEYRSRLEKKVVDNIVIDKDNHLWGGVFTVHSAYEYLPKNGYADLIHKVLINETWPSFGWMIKEGATTLPEGYKFESSDIHHFMGAVDNFFYRHMVGINSDPEAPGFQSIILKPNFIKAMYFAKGSYISIYGTIKAEWKKVNDGTYEYKIEIPTNCRAKVLLPNNTVEVKSGMYSYIVKI</sequence>
<dbReference type="InterPro" id="IPR035398">
    <property type="entry name" value="Bac_rhamnosid_C"/>
</dbReference>
<dbReference type="Gene3D" id="2.60.120.260">
    <property type="entry name" value="Galactose-binding domain-like"/>
    <property type="match status" value="2"/>
</dbReference>
<evidence type="ECO:0000259" key="6">
    <source>
        <dbReference type="Pfam" id="PF17389"/>
    </source>
</evidence>
<dbReference type="SUPFAM" id="SSF48208">
    <property type="entry name" value="Six-hairpin glycosidases"/>
    <property type="match status" value="1"/>
</dbReference>
<proteinExistence type="predicted"/>
<dbReference type="InterPro" id="IPR016007">
    <property type="entry name" value="Alpha_rhamnosid"/>
</dbReference>
<dbReference type="OrthoDB" id="9815108at2"/>
<dbReference type="Pfam" id="PF17390">
    <property type="entry name" value="Bac_rhamnosid_C"/>
    <property type="match status" value="1"/>
</dbReference>
<dbReference type="EC" id="3.2.1.40" evidence="2"/>
<organism evidence="8 9">
    <name type="scientific">Seonamhaeicola aphaedonensis</name>
    <dbReference type="NCBI Taxonomy" id="1461338"/>
    <lineage>
        <taxon>Bacteria</taxon>
        <taxon>Pseudomonadati</taxon>
        <taxon>Bacteroidota</taxon>
        <taxon>Flavobacteriia</taxon>
        <taxon>Flavobacteriales</taxon>
        <taxon>Flavobacteriaceae</taxon>
    </lineage>
</organism>
<dbReference type="Gene3D" id="1.50.10.10">
    <property type="match status" value="1"/>
</dbReference>
<dbReference type="GO" id="GO:0005975">
    <property type="term" value="P:carbohydrate metabolic process"/>
    <property type="evidence" value="ECO:0007669"/>
    <property type="project" value="InterPro"/>
</dbReference>
<protein>
    <recommendedName>
        <fullName evidence="2">alpha-L-rhamnosidase</fullName>
        <ecNumber evidence="2">3.2.1.40</ecNumber>
    </recommendedName>
</protein>
<dbReference type="PANTHER" id="PTHR33307">
    <property type="entry name" value="ALPHA-RHAMNOSIDASE (EUROFUNG)"/>
    <property type="match status" value="1"/>
</dbReference>
<evidence type="ECO:0000313" key="9">
    <source>
        <dbReference type="Proteomes" id="UP000256629"/>
    </source>
</evidence>
<keyword evidence="9" id="KW-1185">Reference proteome</keyword>
<dbReference type="EMBL" id="QRDX01000005">
    <property type="protein sequence ID" value="RED47800.1"/>
    <property type="molecule type" value="Genomic_DNA"/>
</dbReference>
<keyword evidence="3" id="KW-0378">Hydrolase</keyword>
<feature type="domain" description="Alpha-L-rhamnosidase C-terminal" evidence="7">
    <location>
        <begin position="837"/>
        <end position="909"/>
    </location>
</feature>
<dbReference type="Pfam" id="PF25788">
    <property type="entry name" value="Ig_Rha78A_N"/>
    <property type="match status" value="1"/>
</dbReference>